<dbReference type="EMBL" id="REGA01000005">
    <property type="protein sequence ID" value="RQG95456.1"/>
    <property type="molecule type" value="Genomic_DNA"/>
</dbReference>
<gene>
    <name evidence="3" type="ORF">EA473_08310</name>
</gene>
<dbReference type="PROSITE" id="PS00571">
    <property type="entry name" value="AMIDASES"/>
    <property type="match status" value="1"/>
</dbReference>
<evidence type="ECO:0000259" key="2">
    <source>
        <dbReference type="Pfam" id="PF01425"/>
    </source>
</evidence>
<organism evidence="3 4">
    <name type="scientific">Natrarchaeobius chitinivorans</name>
    <dbReference type="NCBI Taxonomy" id="1679083"/>
    <lineage>
        <taxon>Archaea</taxon>
        <taxon>Methanobacteriati</taxon>
        <taxon>Methanobacteriota</taxon>
        <taxon>Stenosarchaea group</taxon>
        <taxon>Halobacteria</taxon>
        <taxon>Halobacteriales</taxon>
        <taxon>Natrialbaceae</taxon>
        <taxon>Natrarchaeobius</taxon>
    </lineage>
</organism>
<evidence type="ECO:0000256" key="1">
    <source>
        <dbReference type="SAM" id="MobiDB-lite"/>
    </source>
</evidence>
<dbReference type="SUPFAM" id="SSF75304">
    <property type="entry name" value="Amidase signature (AS) enzymes"/>
    <property type="match status" value="1"/>
</dbReference>
<dbReference type="AlphaFoldDB" id="A0A3N6MM13"/>
<protein>
    <submittedName>
        <fullName evidence="3">Amidase</fullName>
    </submittedName>
</protein>
<dbReference type="Proteomes" id="UP000282323">
    <property type="component" value="Unassembled WGS sequence"/>
</dbReference>
<evidence type="ECO:0000313" key="4">
    <source>
        <dbReference type="Proteomes" id="UP000282323"/>
    </source>
</evidence>
<dbReference type="GO" id="GO:0003824">
    <property type="term" value="F:catalytic activity"/>
    <property type="evidence" value="ECO:0007669"/>
    <property type="project" value="InterPro"/>
</dbReference>
<keyword evidence="4" id="KW-1185">Reference proteome</keyword>
<dbReference type="InterPro" id="IPR000120">
    <property type="entry name" value="Amidase"/>
</dbReference>
<dbReference type="InterPro" id="IPR023631">
    <property type="entry name" value="Amidase_dom"/>
</dbReference>
<reference evidence="3 4" key="1">
    <citation type="submission" date="2018-10" db="EMBL/GenBank/DDBJ databases">
        <title>Natrarchaeobius chitinivorans gen. nov., sp. nov., and Natrarchaeobius haloalkaliphilus sp. nov., alkaliphilic, chitin-utilizing haloarchaea from hypersaline alkaline lakes.</title>
        <authorList>
            <person name="Sorokin D.Y."/>
            <person name="Elcheninov A.G."/>
            <person name="Kostrikina N.A."/>
            <person name="Bale N.J."/>
            <person name="Sinninghe Damste J.S."/>
            <person name="Khijniak T.V."/>
            <person name="Kublanov I.V."/>
            <person name="Toshchakov S.V."/>
        </authorList>
    </citation>
    <scope>NUCLEOTIDE SEQUENCE [LARGE SCALE GENOMIC DNA]</scope>
    <source>
        <strain evidence="3 4">AArcht4T</strain>
    </source>
</reference>
<dbReference type="PANTHER" id="PTHR11895">
    <property type="entry name" value="TRANSAMIDASE"/>
    <property type="match status" value="1"/>
</dbReference>
<feature type="domain" description="Amidase" evidence="2">
    <location>
        <begin position="79"/>
        <end position="473"/>
    </location>
</feature>
<dbReference type="PANTHER" id="PTHR11895:SF7">
    <property type="entry name" value="GLUTAMYL-TRNA(GLN) AMIDOTRANSFERASE SUBUNIT A, MITOCHONDRIAL"/>
    <property type="match status" value="1"/>
</dbReference>
<sequence length="485" mass="52365">MDNSDCSDNHTVNSTSESERIKRLAEELSFCSADDVVEHTLEKSAAMRGKFDVDALSPPQGESHGHRSDDEYNALVYVYDEPRTESRDGELSGMTFAIKDSIAVRDLPMTCGLEDHAYVPSFDAPVVERLLDAGGTITGKANMYALGVGKVSELGRVRNAIDRNRVPGGSSSGSAVAVASGLVDASIGADAGGSVRIPAAFNGLVGMKPSPGTIPGYGSVSTMNTLGTKGPITRTVTACAHVFDAISGPDHRDPDSYGRNISIDVDTLDRERSFDVGLPQSFFAESDDDVRDRVTDVARELERETDCEVVDVELDNELSFLPPYFSGPELTWIIKHHGVNYGGGAAFDPVSHHFLEKLQNDGFNKIITKKKLPHSYLDDQTEGKLYAAAKRMMMEYRREVEGVFEDVDLLLSPTTPMLPPEVAPDLDDEPSTSGNTRPFNLAGTPAVTVPVGRVDGLPVGAQIAAPAYEDERALAGARMIERLRR</sequence>
<dbReference type="InterPro" id="IPR036928">
    <property type="entry name" value="AS_sf"/>
</dbReference>
<comment type="caution">
    <text evidence="3">The sequence shown here is derived from an EMBL/GenBank/DDBJ whole genome shotgun (WGS) entry which is preliminary data.</text>
</comment>
<dbReference type="Pfam" id="PF01425">
    <property type="entry name" value="Amidase"/>
    <property type="match status" value="1"/>
</dbReference>
<evidence type="ECO:0000313" key="3">
    <source>
        <dbReference type="EMBL" id="RQG95456.1"/>
    </source>
</evidence>
<name>A0A3N6MM13_NATCH</name>
<dbReference type="InterPro" id="IPR020556">
    <property type="entry name" value="Amidase_CS"/>
</dbReference>
<accession>A0A3N6MM13</accession>
<dbReference type="Gene3D" id="3.90.1300.10">
    <property type="entry name" value="Amidase signature (AS) domain"/>
    <property type="match status" value="1"/>
</dbReference>
<proteinExistence type="predicted"/>
<feature type="region of interest" description="Disordered" evidence="1">
    <location>
        <begin position="418"/>
        <end position="441"/>
    </location>
</feature>